<dbReference type="EMBL" id="FOCV01000003">
    <property type="protein sequence ID" value="SEN25358.1"/>
    <property type="molecule type" value="Genomic_DNA"/>
</dbReference>
<dbReference type="STRING" id="501024.RTCCBAU85039_0135"/>
<dbReference type="AlphaFoldDB" id="A0A1H8F2Y2"/>
<gene>
    <name evidence="2" type="ORF">RTCCBAU85039_0135</name>
    <name evidence="3" type="ORF">SAMN05216228_1003137</name>
</gene>
<accession>A0A1H8F2Y2</accession>
<evidence type="ECO:0000256" key="1">
    <source>
        <dbReference type="SAM" id="Phobius"/>
    </source>
</evidence>
<protein>
    <submittedName>
        <fullName evidence="3">Iron(III) transport system permease protein</fullName>
    </submittedName>
</protein>
<sequence>MLLVFALASREVVASVVVAPDGMHTIATFMAPVRAGIDRSRHAMAFPAILITTLLPLLLLGMLRRSGLVAE</sequence>
<evidence type="ECO:0000313" key="4">
    <source>
        <dbReference type="Proteomes" id="UP000183063"/>
    </source>
</evidence>
<organism evidence="2 4">
    <name type="scientific">Rhizobium tibeticum</name>
    <dbReference type="NCBI Taxonomy" id="501024"/>
    <lineage>
        <taxon>Bacteria</taxon>
        <taxon>Pseudomonadati</taxon>
        <taxon>Pseudomonadota</taxon>
        <taxon>Alphaproteobacteria</taxon>
        <taxon>Hyphomicrobiales</taxon>
        <taxon>Rhizobiaceae</taxon>
        <taxon>Rhizobium/Agrobacterium group</taxon>
        <taxon>Rhizobium</taxon>
    </lineage>
</organism>
<keyword evidence="1" id="KW-0472">Membrane</keyword>
<name>A0A1H8F2Y2_9HYPH</name>
<proteinExistence type="predicted"/>
<dbReference type="EMBL" id="FNXB01000001">
    <property type="protein sequence ID" value="SEH39590.1"/>
    <property type="molecule type" value="Genomic_DNA"/>
</dbReference>
<dbReference type="Proteomes" id="UP000198939">
    <property type="component" value="Unassembled WGS sequence"/>
</dbReference>
<keyword evidence="1" id="KW-0812">Transmembrane</keyword>
<reference evidence="3 5" key="1">
    <citation type="submission" date="2016-10" db="EMBL/GenBank/DDBJ databases">
        <authorList>
            <person name="Varghese N."/>
            <person name="Submissions S."/>
        </authorList>
    </citation>
    <scope>NUCLEOTIDE SEQUENCE [LARGE SCALE GENOMIC DNA]</scope>
    <source>
        <strain evidence="3 5">CGMCC 1.7071</strain>
    </source>
</reference>
<evidence type="ECO:0000313" key="5">
    <source>
        <dbReference type="Proteomes" id="UP000198939"/>
    </source>
</evidence>
<keyword evidence="1" id="KW-1133">Transmembrane helix</keyword>
<keyword evidence="5" id="KW-1185">Reference proteome</keyword>
<reference evidence="4" key="2">
    <citation type="submission" date="2016-10" db="EMBL/GenBank/DDBJ databases">
        <authorList>
            <person name="Wibberg D."/>
        </authorList>
    </citation>
    <scope>NUCLEOTIDE SEQUENCE [LARGE SCALE GENOMIC DNA]</scope>
</reference>
<evidence type="ECO:0000313" key="2">
    <source>
        <dbReference type="EMBL" id="SEH39590.1"/>
    </source>
</evidence>
<evidence type="ECO:0000313" key="3">
    <source>
        <dbReference type="EMBL" id="SEN25358.1"/>
    </source>
</evidence>
<dbReference type="Proteomes" id="UP000183063">
    <property type="component" value="Unassembled WGS sequence"/>
</dbReference>
<reference evidence="2" key="3">
    <citation type="submission" date="2016-10" db="EMBL/GenBank/DDBJ databases">
        <authorList>
            <person name="de Groot N.N."/>
        </authorList>
    </citation>
    <scope>NUCLEOTIDE SEQUENCE [LARGE SCALE GENOMIC DNA]</scope>
    <source>
        <strain evidence="2">CCBAU85039</strain>
    </source>
</reference>
<feature type="transmembrane region" description="Helical" evidence="1">
    <location>
        <begin position="44"/>
        <end position="63"/>
    </location>
</feature>